<dbReference type="EMBL" id="CAJZAI010000018">
    <property type="protein sequence ID" value="CAG9182994.1"/>
    <property type="molecule type" value="Genomic_DNA"/>
</dbReference>
<organism evidence="2 3">
    <name type="scientific">Cupriavidus laharis</name>
    <dbReference type="NCBI Taxonomy" id="151654"/>
    <lineage>
        <taxon>Bacteria</taxon>
        <taxon>Pseudomonadati</taxon>
        <taxon>Pseudomonadota</taxon>
        <taxon>Betaproteobacteria</taxon>
        <taxon>Burkholderiales</taxon>
        <taxon>Burkholderiaceae</taxon>
        <taxon>Cupriavidus</taxon>
    </lineage>
</organism>
<name>A0ABN7ZAK4_9BURK</name>
<keyword evidence="1" id="KW-0812">Transmembrane</keyword>
<feature type="transmembrane region" description="Helical" evidence="1">
    <location>
        <begin position="26"/>
        <end position="54"/>
    </location>
</feature>
<reference evidence="2 3" key="1">
    <citation type="submission" date="2021-08" db="EMBL/GenBank/DDBJ databases">
        <authorList>
            <person name="Peeters C."/>
        </authorList>
    </citation>
    <scope>NUCLEOTIDE SEQUENCE [LARGE SCALE GENOMIC DNA]</scope>
    <source>
        <strain evidence="2 3">LMG 23992</strain>
    </source>
</reference>
<evidence type="ECO:0000313" key="3">
    <source>
        <dbReference type="Proteomes" id="UP000727654"/>
    </source>
</evidence>
<proteinExistence type="predicted"/>
<keyword evidence="1" id="KW-1133">Transmembrane helix</keyword>
<keyword evidence="1" id="KW-0472">Membrane</keyword>
<keyword evidence="3" id="KW-1185">Reference proteome</keyword>
<dbReference type="Proteomes" id="UP000727654">
    <property type="component" value="Unassembled WGS sequence"/>
</dbReference>
<comment type="caution">
    <text evidence="2">The sequence shown here is derived from an EMBL/GenBank/DDBJ whole genome shotgun (WGS) entry which is preliminary data.</text>
</comment>
<evidence type="ECO:0000256" key="1">
    <source>
        <dbReference type="SAM" id="Phobius"/>
    </source>
</evidence>
<protein>
    <submittedName>
        <fullName evidence="2">Uncharacterized protein</fullName>
    </submittedName>
</protein>
<evidence type="ECO:0000313" key="2">
    <source>
        <dbReference type="EMBL" id="CAG9182994.1"/>
    </source>
</evidence>
<accession>A0ABN7ZAK4</accession>
<sequence length="63" mass="6838">MRWIAVAIVLLGLSGAVEYFSQTYVVLWALGIAPIHFINGCRLVALALVIVAVVKAYRLKVPA</sequence>
<dbReference type="RefSeq" id="WP_224082332.1">
    <property type="nucleotide sequence ID" value="NZ_CAJZAI010000018.1"/>
</dbReference>
<gene>
    <name evidence="2" type="ORF">LMG23992_04878</name>
</gene>